<evidence type="ECO:0000256" key="7">
    <source>
        <dbReference type="ARBA" id="ARBA00022949"/>
    </source>
</evidence>
<comment type="subcellular location">
    <subcellularLocation>
        <location evidence="1">Cell junction</location>
        <location evidence="1">Tight junction</location>
    </subcellularLocation>
    <subcellularLocation>
        <location evidence="2">Cell membrane</location>
        <topology evidence="2">Multi-pass membrane protein</topology>
    </subcellularLocation>
</comment>
<dbReference type="STRING" id="56723.ENSLBEP00000025339"/>
<dbReference type="Ensembl" id="ENSLBET00000026627.1">
    <property type="protein sequence ID" value="ENSLBEP00000025339.1"/>
    <property type="gene ID" value="ENSLBEG00000019355.1"/>
</dbReference>
<evidence type="ECO:0000256" key="4">
    <source>
        <dbReference type="ARBA" id="ARBA00022427"/>
    </source>
</evidence>
<evidence type="ECO:0000256" key="8">
    <source>
        <dbReference type="ARBA" id="ARBA00022989"/>
    </source>
</evidence>
<keyword evidence="7" id="KW-0965">Cell junction</keyword>
<accession>A0A3Q3G118</accession>
<dbReference type="GO" id="GO:0005198">
    <property type="term" value="F:structural molecule activity"/>
    <property type="evidence" value="ECO:0007669"/>
    <property type="project" value="InterPro"/>
</dbReference>
<organism evidence="11 12">
    <name type="scientific">Labrus bergylta</name>
    <name type="common">ballan wrasse</name>
    <dbReference type="NCBI Taxonomy" id="56723"/>
    <lineage>
        <taxon>Eukaryota</taxon>
        <taxon>Metazoa</taxon>
        <taxon>Chordata</taxon>
        <taxon>Craniata</taxon>
        <taxon>Vertebrata</taxon>
        <taxon>Euteleostomi</taxon>
        <taxon>Actinopterygii</taxon>
        <taxon>Neopterygii</taxon>
        <taxon>Teleostei</taxon>
        <taxon>Neoteleostei</taxon>
        <taxon>Acanthomorphata</taxon>
        <taxon>Eupercaria</taxon>
        <taxon>Labriformes</taxon>
        <taxon>Labridae</taxon>
        <taxon>Labrus</taxon>
    </lineage>
</organism>
<evidence type="ECO:0000256" key="6">
    <source>
        <dbReference type="ARBA" id="ARBA00022692"/>
    </source>
</evidence>
<dbReference type="InterPro" id="IPR004031">
    <property type="entry name" value="PMP22/EMP/MP20/Claudin"/>
</dbReference>
<evidence type="ECO:0000313" key="11">
    <source>
        <dbReference type="Ensembl" id="ENSLBEP00000025339.1"/>
    </source>
</evidence>
<dbReference type="Pfam" id="PF00822">
    <property type="entry name" value="PMP22_Claudin"/>
    <property type="match status" value="1"/>
</dbReference>
<dbReference type="GO" id="GO:0005886">
    <property type="term" value="C:plasma membrane"/>
    <property type="evidence" value="ECO:0007669"/>
    <property type="project" value="UniProtKB-SubCell"/>
</dbReference>
<reference evidence="11" key="2">
    <citation type="submission" date="2025-09" db="UniProtKB">
        <authorList>
            <consortium name="Ensembl"/>
        </authorList>
    </citation>
    <scope>IDENTIFICATION</scope>
</reference>
<dbReference type="InParanoid" id="A0A3Q3G118"/>
<dbReference type="PANTHER" id="PTHR12002">
    <property type="entry name" value="CLAUDIN"/>
    <property type="match status" value="1"/>
</dbReference>
<dbReference type="Proteomes" id="UP000261660">
    <property type="component" value="Unplaced"/>
</dbReference>
<dbReference type="GeneTree" id="ENSGT00940000166809"/>
<feature type="transmembrane region" description="Helical" evidence="10">
    <location>
        <begin position="87"/>
        <end position="107"/>
    </location>
</feature>
<keyword evidence="4" id="KW-0796">Tight junction</keyword>
<evidence type="ECO:0000313" key="12">
    <source>
        <dbReference type="Proteomes" id="UP000261660"/>
    </source>
</evidence>
<evidence type="ECO:0000256" key="5">
    <source>
        <dbReference type="ARBA" id="ARBA00022475"/>
    </source>
</evidence>
<name>A0A3Q3G118_9LABR</name>
<evidence type="ECO:0000256" key="2">
    <source>
        <dbReference type="ARBA" id="ARBA00004651"/>
    </source>
</evidence>
<protein>
    <submittedName>
        <fullName evidence="11">Claudin-10-like</fullName>
    </submittedName>
</protein>
<evidence type="ECO:0000256" key="10">
    <source>
        <dbReference type="SAM" id="Phobius"/>
    </source>
</evidence>
<dbReference type="PROSITE" id="PS01346">
    <property type="entry name" value="CLAUDIN"/>
    <property type="match status" value="1"/>
</dbReference>
<keyword evidence="6 10" id="KW-0812">Transmembrane</keyword>
<feature type="transmembrane region" description="Helical" evidence="10">
    <location>
        <begin position="155"/>
        <end position="180"/>
    </location>
</feature>
<evidence type="ECO:0000256" key="3">
    <source>
        <dbReference type="ARBA" id="ARBA00008295"/>
    </source>
</evidence>
<keyword evidence="8 10" id="KW-1133">Transmembrane helix</keyword>
<keyword evidence="9 10" id="KW-0472">Membrane</keyword>
<dbReference type="AlphaFoldDB" id="A0A3Q3G118"/>
<keyword evidence="5" id="KW-1003">Cell membrane</keyword>
<comment type="similarity">
    <text evidence="3">Belongs to the claudin family.</text>
</comment>
<keyword evidence="12" id="KW-1185">Reference proteome</keyword>
<dbReference type="InterPro" id="IPR006187">
    <property type="entry name" value="Claudin"/>
</dbReference>
<sequence length="296" mass="33417">MRKRLIQIFGFLVSSLGWLFVLCTMAMDFWRITQRGGQGGSFIIKVAWYWSNLWKDCFTDSTAVTNCRDFPVLWSVTGKSYVQGVRGLLMCGLTLGFFGVVLCFIGMDCTYIGGADQTKDKLLFAGAVFHVAGGPLQKQVCVHKRQKCFALRTPIFLGLVGCFLIILGAVFYAVTVFRVICPKRYLNSPSFPIFSLLSSYPSTELILTLFRSYTVKWYMPTEGAHTWTLAPEEEPSIVDTTNPQGSMQLTWAQEEAAAPRSRGSLRQHQHGSQREMHLCSNFNLFPFHKVIFYSDS</sequence>
<evidence type="ECO:0000256" key="1">
    <source>
        <dbReference type="ARBA" id="ARBA00004435"/>
    </source>
</evidence>
<dbReference type="GO" id="GO:0005923">
    <property type="term" value="C:bicellular tight junction"/>
    <property type="evidence" value="ECO:0007669"/>
    <property type="project" value="UniProtKB-SubCell"/>
</dbReference>
<evidence type="ECO:0000256" key="9">
    <source>
        <dbReference type="ARBA" id="ARBA00023136"/>
    </source>
</evidence>
<dbReference type="InterPro" id="IPR017974">
    <property type="entry name" value="Claudin_CS"/>
</dbReference>
<proteinExistence type="inferred from homology"/>
<feature type="transmembrane region" description="Helical" evidence="10">
    <location>
        <begin position="6"/>
        <end position="27"/>
    </location>
</feature>
<dbReference type="Gene3D" id="1.20.140.150">
    <property type="match status" value="1"/>
</dbReference>
<reference evidence="11" key="1">
    <citation type="submission" date="2025-08" db="UniProtKB">
        <authorList>
            <consortium name="Ensembl"/>
        </authorList>
    </citation>
    <scope>IDENTIFICATION</scope>
</reference>